<dbReference type="SUPFAM" id="SSF51621">
    <property type="entry name" value="Phosphoenolpyruvate/pyruvate domain"/>
    <property type="match status" value="1"/>
</dbReference>
<name>A0A917UDM7_9ACTN</name>
<dbReference type="Gene3D" id="3.20.20.60">
    <property type="entry name" value="Phosphoenolpyruvate-binding domains"/>
    <property type="match status" value="1"/>
</dbReference>
<dbReference type="GO" id="GO:0005737">
    <property type="term" value="C:cytoplasm"/>
    <property type="evidence" value="ECO:0007669"/>
    <property type="project" value="TreeGrafter"/>
</dbReference>
<evidence type="ECO:0000256" key="3">
    <source>
        <dbReference type="ARBA" id="ARBA00023239"/>
    </source>
</evidence>
<reference evidence="5" key="2">
    <citation type="submission" date="2020-09" db="EMBL/GenBank/DDBJ databases">
        <authorList>
            <person name="Sun Q."/>
            <person name="Ohkuma M."/>
        </authorList>
    </citation>
    <scope>NUCLEOTIDE SEQUENCE</scope>
    <source>
        <strain evidence="5">JCM 19831</strain>
    </source>
</reference>
<accession>A0A917UDM7</accession>
<dbReference type="PANTHER" id="PTHR30502">
    <property type="entry name" value="2-KETO-3-DEOXY-L-RHAMNONATE ALDOLASE"/>
    <property type="match status" value="1"/>
</dbReference>
<evidence type="ECO:0000256" key="1">
    <source>
        <dbReference type="ARBA" id="ARBA00005568"/>
    </source>
</evidence>
<dbReference type="GO" id="GO:0046872">
    <property type="term" value="F:metal ion binding"/>
    <property type="evidence" value="ECO:0007669"/>
    <property type="project" value="UniProtKB-KW"/>
</dbReference>
<dbReference type="EMBL" id="BMPI01000078">
    <property type="protein sequence ID" value="GGM78633.1"/>
    <property type="molecule type" value="Genomic_DNA"/>
</dbReference>
<keyword evidence="3" id="KW-0456">Lyase</keyword>
<keyword evidence="2" id="KW-0479">Metal-binding</keyword>
<dbReference type="InterPro" id="IPR050251">
    <property type="entry name" value="HpcH-HpaI_aldolase"/>
</dbReference>
<evidence type="ECO:0000313" key="6">
    <source>
        <dbReference type="Proteomes" id="UP000642070"/>
    </source>
</evidence>
<proteinExistence type="inferred from homology"/>
<feature type="domain" description="HpcH/HpaI aldolase/citrate lyase" evidence="4">
    <location>
        <begin position="26"/>
        <end position="209"/>
    </location>
</feature>
<reference evidence="5" key="1">
    <citation type="journal article" date="2014" name="Int. J. Syst. Evol. Microbiol.">
        <title>Complete genome sequence of Corynebacterium casei LMG S-19264T (=DSM 44701T), isolated from a smear-ripened cheese.</title>
        <authorList>
            <consortium name="US DOE Joint Genome Institute (JGI-PGF)"/>
            <person name="Walter F."/>
            <person name="Albersmeier A."/>
            <person name="Kalinowski J."/>
            <person name="Ruckert C."/>
        </authorList>
    </citation>
    <scope>NUCLEOTIDE SEQUENCE</scope>
    <source>
        <strain evidence="5">JCM 19831</strain>
    </source>
</reference>
<evidence type="ECO:0000259" key="4">
    <source>
        <dbReference type="Pfam" id="PF03328"/>
    </source>
</evidence>
<dbReference type="InterPro" id="IPR040442">
    <property type="entry name" value="Pyrv_kinase-like_dom_sf"/>
</dbReference>
<dbReference type="Pfam" id="PF03328">
    <property type="entry name" value="HpcH_HpaI"/>
    <property type="match status" value="1"/>
</dbReference>
<evidence type="ECO:0000313" key="5">
    <source>
        <dbReference type="EMBL" id="GGM78633.1"/>
    </source>
</evidence>
<gene>
    <name evidence="5" type="ORF">GCM10007977_095250</name>
</gene>
<protein>
    <submittedName>
        <fullName evidence="5">Aldolase</fullName>
    </submittedName>
</protein>
<organism evidence="5 6">
    <name type="scientific">Dactylosporangium sucinum</name>
    <dbReference type="NCBI Taxonomy" id="1424081"/>
    <lineage>
        <taxon>Bacteria</taxon>
        <taxon>Bacillati</taxon>
        <taxon>Actinomycetota</taxon>
        <taxon>Actinomycetes</taxon>
        <taxon>Micromonosporales</taxon>
        <taxon>Micromonosporaceae</taxon>
        <taxon>Dactylosporangium</taxon>
    </lineage>
</organism>
<dbReference type="AlphaFoldDB" id="A0A917UDM7"/>
<dbReference type="InterPro" id="IPR015813">
    <property type="entry name" value="Pyrv/PenolPyrv_kinase-like_dom"/>
</dbReference>
<comment type="caution">
    <text evidence="5">The sequence shown here is derived from an EMBL/GenBank/DDBJ whole genome shotgun (WGS) entry which is preliminary data.</text>
</comment>
<dbReference type="InterPro" id="IPR005000">
    <property type="entry name" value="Aldolase/citrate-lyase_domain"/>
</dbReference>
<sequence length="264" mass="28168">MQTSDFLGRLRRGRQILMLGIRQARTTDIIRMAKSSGHHAVMIDLEHSSMSVQTACELSAAAGDLGMSAFVRVPERDYGTIGRVLDGGAHGVVAPRIETGAQALEIARSCRFPPVGQRSQVGTVPLFGMRPTPADHLNPAVDARTVVQIIVETPTAIANVDDIAAQEGVDIVVLGANDFTAELGIPGQYDHPALDEAVAATAAACKQHDKLFMLAGIGNPERYNQLASRGACPLILTGMDADLLYRALAARVDSLDNHVQEGRR</sequence>
<keyword evidence="6" id="KW-1185">Reference proteome</keyword>
<dbReference type="PANTHER" id="PTHR30502:SF0">
    <property type="entry name" value="PHOSPHOENOLPYRUVATE CARBOXYLASE FAMILY PROTEIN"/>
    <property type="match status" value="1"/>
</dbReference>
<dbReference type="Proteomes" id="UP000642070">
    <property type="component" value="Unassembled WGS sequence"/>
</dbReference>
<comment type="similarity">
    <text evidence="1">Belongs to the HpcH/HpaI aldolase family.</text>
</comment>
<evidence type="ECO:0000256" key="2">
    <source>
        <dbReference type="ARBA" id="ARBA00022723"/>
    </source>
</evidence>
<dbReference type="GO" id="GO:0016832">
    <property type="term" value="F:aldehyde-lyase activity"/>
    <property type="evidence" value="ECO:0007669"/>
    <property type="project" value="TreeGrafter"/>
</dbReference>